<keyword evidence="2" id="KW-0812">Transmembrane</keyword>
<dbReference type="RefSeq" id="WP_285723478.1">
    <property type="nucleotide sequence ID" value="NZ_BSDD01000002.1"/>
</dbReference>
<organism evidence="3 4">
    <name type="scientific">Geothrix rubra</name>
    <dbReference type="NCBI Taxonomy" id="2927977"/>
    <lineage>
        <taxon>Bacteria</taxon>
        <taxon>Pseudomonadati</taxon>
        <taxon>Acidobacteriota</taxon>
        <taxon>Holophagae</taxon>
        <taxon>Holophagales</taxon>
        <taxon>Holophagaceae</taxon>
        <taxon>Geothrix</taxon>
    </lineage>
</organism>
<keyword evidence="2" id="KW-1133">Transmembrane helix</keyword>
<dbReference type="Proteomes" id="UP001165089">
    <property type="component" value="Unassembled WGS sequence"/>
</dbReference>
<reference evidence="3 4" key="1">
    <citation type="journal article" date="2023" name="Antonie Van Leeuwenhoek">
        <title>Mesoterricola silvestris gen. nov., sp. nov., Mesoterricola sediminis sp. nov., Geothrix oryzae sp. nov., Geothrix edaphica sp. nov., Geothrix rubra sp. nov., and Geothrix limicola sp. nov., six novel members of Acidobacteriota isolated from soils.</title>
        <authorList>
            <person name="Itoh H."/>
            <person name="Sugisawa Y."/>
            <person name="Mise K."/>
            <person name="Xu Z."/>
            <person name="Kuniyasu M."/>
            <person name="Ushijima N."/>
            <person name="Kawano K."/>
            <person name="Kobayashi E."/>
            <person name="Shiratori Y."/>
            <person name="Masuda Y."/>
            <person name="Senoo K."/>
        </authorList>
    </citation>
    <scope>NUCLEOTIDE SEQUENCE [LARGE SCALE GENOMIC DNA]</scope>
    <source>
        <strain evidence="3 4">Red803</strain>
    </source>
</reference>
<keyword evidence="4" id="KW-1185">Reference proteome</keyword>
<name>A0ABQ5Q443_9BACT</name>
<sequence>MSWSDPARRFEPAEDVQLRAELRELLGLQPPPQRSPAPVTQELASLAEDLRKEALRRRRTERRRPSWGLIAAAALPLLAVLAGLGTWGVQQKQRADGLAAHAQRQEAELNRLAAANAAELARERKAKEEAQQQLQLVAQALPKKSLPYLVIPVEKPLRIQGEDYQRVKEKPGQ</sequence>
<proteinExistence type="predicted"/>
<accession>A0ABQ5Q443</accession>
<evidence type="ECO:0000256" key="1">
    <source>
        <dbReference type="SAM" id="Coils"/>
    </source>
</evidence>
<keyword evidence="1" id="KW-0175">Coiled coil</keyword>
<gene>
    <name evidence="3" type="ORF">GETHPA_09910</name>
</gene>
<dbReference type="EMBL" id="BSDD01000002">
    <property type="protein sequence ID" value="GLH69458.1"/>
    <property type="molecule type" value="Genomic_DNA"/>
</dbReference>
<comment type="caution">
    <text evidence="3">The sequence shown here is derived from an EMBL/GenBank/DDBJ whole genome shotgun (WGS) entry which is preliminary data.</text>
</comment>
<evidence type="ECO:0000313" key="3">
    <source>
        <dbReference type="EMBL" id="GLH69458.1"/>
    </source>
</evidence>
<feature type="coiled-coil region" evidence="1">
    <location>
        <begin position="102"/>
        <end position="140"/>
    </location>
</feature>
<evidence type="ECO:0000313" key="4">
    <source>
        <dbReference type="Proteomes" id="UP001165089"/>
    </source>
</evidence>
<keyword evidence="2" id="KW-0472">Membrane</keyword>
<protein>
    <submittedName>
        <fullName evidence="3">Uncharacterized protein</fullName>
    </submittedName>
</protein>
<evidence type="ECO:0000256" key="2">
    <source>
        <dbReference type="SAM" id="Phobius"/>
    </source>
</evidence>
<feature type="transmembrane region" description="Helical" evidence="2">
    <location>
        <begin position="66"/>
        <end position="89"/>
    </location>
</feature>